<evidence type="ECO:0000313" key="2">
    <source>
        <dbReference type="EMBL" id="GGW95079.1"/>
    </source>
</evidence>
<dbReference type="EMBL" id="BMXP01000011">
    <property type="protein sequence ID" value="GGW95079.1"/>
    <property type="molecule type" value="Genomic_DNA"/>
</dbReference>
<comment type="caution">
    <text evidence="2">The sequence shown here is derived from an EMBL/GenBank/DDBJ whole genome shotgun (WGS) entry which is preliminary data.</text>
</comment>
<sequence>MWAVLFLIVAGLFGCQSDTVSDQQRAQAELVSQSPLGNVEYHTYVLANELFDGLRPNGQSRYAVTGFVPADTMAYNGNNQHPLMMLGHQLEQGLITEATKRGFTTQEFKLTNDIIIGDDNDRVLSRDIAQLSSVERVDFYVTGTLVYQQSGAMVNARIINVRSKEVVAAATRFFPGELFWENEQVTHRNGQLYRTEGKR</sequence>
<dbReference type="Pfam" id="PF17680">
    <property type="entry name" value="FlgO"/>
    <property type="match status" value="1"/>
</dbReference>
<accession>A0A918N0Q8</accession>
<dbReference type="Proteomes" id="UP000631300">
    <property type="component" value="Unassembled WGS sequence"/>
</dbReference>
<dbReference type="InterPro" id="IPR014549">
    <property type="entry name" value="FlgO"/>
</dbReference>
<reference evidence="2" key="1">
    <citation type="journal article" date="2014" name="Int. J. Syst. Evol. Microbiol.">
        <title>Complete genome sequence of Corynebacterium casei LMG S-19264T (=DSM 44701T), isolated from a smear-ripened cheese.</title>
        <authorList>
            <consortium name="US DOE Joint Genome Institute (JGI-PGF)"/>
            <person name="Walter F."/>
            <person name="Albersmeier A."/>
            <person name="Kalinowski J."/>
            <person name="Ruckert C."/>
        </authorList>
    </citation>
    <scope>NUCLEOTIDE SEQUENCE</scope>
    <source>
        <strain evidence="2">KCTC 22164</strain>
    </source>
</reference>
<reference evidence="2" key="2">
    <citation type="submission" date="2020-09" db="EMBL/GenBank/DDBJ databases">
        <authorList>
            <person name="Sun Q."/>
            <person name="Kim S."/>
        </authorList>
    </citation>
    <scope>NUCLEOTIDE SEQUENCE</scope>
    <source>
        <strain evidence="2">KCTC 22164</strain>
    </source>
</reference>
<dbReference type="AlphaFoldDB" id="A0A918N0Q8"/>
<dbReference type="PIRSF" id="PIRSF028688">
    <property type="entry name" value="UCP_imp_028688"/>
    <property type="match status" value="1"/>
</dbReference>
<organism evidence="2 3">
    <name type="scientific">Alteromonas halophila</name>
    <dbReference type="NCBI Taxonomy" id="516698"/>
    <lineage>
        <taxon>Bacteria</taxon>
        <taxon>Pseudomonadati</taxon>
        <taxon>Pseudomonadota</taxon>
        <taxon>Gammaproteobacteria</taxon>
        <taxon>Alteromonadales</taxon>
        <taxon>Alteromonadaceae</taxon>
        <taxon>Alteromonas/Salinimonas group</taxon>
        <taxon>Alteromonas</taxon>
    </lineage>
</organism>
<keyword evidence="3" id="KW-1185">Reference proteome</keyword>
<evidence type="ECO:0000259" key="1">
    <source>
        <dbReference type="Pfam" id="PF17680"/>
    </source>
</evidence>
<evidence type="ECO:0000313" key="3">
    <source>
        <dbReference type="Proteomes" id="UP000631300"/>
    </source>
</evidence>
<protein>
    <recommendedName>
        <fullName evidence="1">FlgO domain-containing protein</fullName>
    </recommendedName>
</protein>
<dbReference type="InterPro" id="IPR041215">
    <property type="entry name" value="FlgO_dom"/>
</dbReference>
<gene>
    <name evidence="2" type="ORF">GCM10007391_31650</name>
</gene>
<name>A0A918N0Q8_9ALTE</name>
<feature type="domain" description="FlgO" evidence="1">
    <location>
        <begin position="45"/>
        <end position="176"/>
    </location>
</feature>
<proteinExistence type="predicted"/>
<dbReference type="RefSeq" id="WP_373293935.1">
    <property type="nucleotide sequence ID" value="NZ_BMXP01000011.1"/>
</dbReference>